<evidence type="ECO:0000259" key="2">
    <source>
        <dbReference type="PROSITE" id="PS51494"/>
    </source>
</evidence>
<dbReference type="STRING" id="937334.SAMN05444406_10684"/>
<dbReference type="InterPro" id="IPR008763">
    <property type="entry name" value="Peptidase_S55"/>
</dbReference>
<protein>
    <submittedName>
        <fullName evidence="3">Stage IV sporulation protein B</fullName>
    </submittedName>
</protein>
<keyword evidence="1" id="KW-1133">Transmembrane helix</keyword>
<dbReference type="NCBIfam" id="TIGR02860">
    <property type="entry name" value="spore_IV_B"/>
    <property type="match status" value="1"/>
</dbReference>
<dbReference type="InterPro" id="IPR014219">
    <property type="entry name" value="SpoIVB"/>
</dbReference>
<keyword evidence="1" id="KW-0812">Transmembrane</keyword>
<dbReference type="Proteomes" id="UP000198577">
    <property type="component" value="Unassembled WGS sequence"/>
</dbReference>
<feature type="transmembrane region" description="Helical" evidence="1">
    <location>
        <begin position="9"/>
        <end position="27"/>
    </location>
</feature>
<dbReference type="SUPFAM" id="SSF50494">
    <property type="entry name" value="Trypsin-like serine proteases"/>
    <property type="match status" value="1"/>
</dbReference>
<evidence type="ECO:0000313" key="4">
    <source>
        <dbReference type="Proteomes" id="UP000198577"/>
    </source>
</evidence>
<dbReference type="Gene3D" id="2.30.42.10">
    <property type="match status" value="1"/>
</dbReference>
<sequence length="432" mass="47956">MERCRTKKLVGIFLALIFLFINYSPWIQNLRNIPSELQIFEGDAHILNIGLPLIVKIETDNVNVLKFNGNSLKDQPNYNMARPLAIQTVNEGSAELIFKLFGVIPIKQMKVKVEPVKRVFPGGNSIGVSMYTQGALVVGISEVMDPEGFTHYPASEAGLRPGDVIEKVNGITVENADHLSRLVNQVKEKGLELEVRRGNTIFKTHIVPVRDMHDSKYRLGIWVRDSTAGVGTLTFYDPDTGCFGALGHAITDIDTGVLLSVKNGEIVQSTIIDVKQGRRGEPGELKGVFSSKQRAMGNILRNTQYGIYGKMYRPLPEFYYDRPLPVCSQYDVKVGKASILTTVDEEGVKEFEIRIVKVNVQQHPSSKGMVIEITDPELLARTGGIVQGMSGSPIIQDGKIVGAITHVFVNNPKRGYGIFIEWMLKECQKILD</sequence>
<dbReference type="RefSeq" id="WP_092282088.1">
    <property type="nucleotide sequence ID" value="NZ_FOXR01000006.1"/>
</dbReference>
<dbReference type="AlphaFoldDB" id="A0A1I5U8N9"/>
<evidence type="ECO:0000256" key="1">
    <source>
        <dbReference type="SAM" id="Phobius"/>
    </source>
</evidence>
<dbReference type="Pfam" id="PF17820">
    <property type="entry name" value="PDZ_6"/>
    <property type="match status" value="1"/>
</dbReference>
<dbReference type="InterPro" id="IPR036034">
    <property type="entry name" value="PDZ_sf"/>
</dbReference>
<dbReference type="InterPro" id="IPR041489">
    <property type="entry name" value="PDZ_6"/>
</dbReference>
<accession>A0A1I5U8N9</accession>
<dbReference type="InterPro" id="IPR001478">
    <property type="entry name" value="PDZ"/>
</dbReference>
<dbReference type="SMART" id="SM00228">
    <property type="entry name" value="PDZ"/>
    <property type="match status" value="1"/>
</dbReference>
<reference evidence="3 4" key="1">
    <citation type="submission" date="2016-10" db="EMBL/GenBank/DDBJ databases">
        <authorList>
            <person name="de Groot N.N."/>
        </authorList>
    </citation>
    <scope>NUCLEOTIDE SEQUENCE [LARGE SCALE GENOMIC DNA]</scope>
    <source>
        <strain evidence="3 4">DSM 20678</strain>
    </source>
</reference>
<dbReference type="Pfam" id="PF05580">
    <property type="entry name" value="Peptidase_S55"/>
    <property type="match status" value="1"/>
</dbReference>
<dbReference type="SUPFAM" id="SSF50156">
    <property type="entry name" value="PDZ domain-like"/>
    <property type="match status" value="1"/>
</dbReference>
<dbReference type="PROSITE" id="PS51494">
    <property type="entry name" value="SPOIVB"/>
    <property type="match status" value="1"/>
</dbReference>
<keyword evidence="4" id="KW-1185">Reference proteome</keyword>
<name>A0A1I5U8N9_9FIRM</name>
<dbReference type="EMBL" id="FOXR01000006">
    <property type="protein sequence ID" value="SFP91624.1"/>
    <property type="molecule type" value="Genomic_DNA"/>
</dbReference>
<proteinExistence type="predicted"/>
<evidence type="ECO:0000313" key="3">
    <source>
        <dbReference type="EMBL" id="SFP91624.1"/>
    </source>
</evidence>
<keyword evidence="1" id="KW-0472">Membrane</keyword>
<organism evidence="3 4">
    <name type="scientific">Caldicoprobacter faecalis</name>
    <dbReference type="NCBI Taxonomy" id="937334"/>
    <lineage>
        <taxon>Bacteria</taxon>
        <taxon>Bacillati</taxon>
        <taxon>Bacillota</taxon>
        <taxon>Clostridia</taxon>
        <taxon>Caldicoprobacterales</taxon>
        <taxon>Caldicoprobacteraceae</taxon>
        <taxon>Caldicoprobacter</taxon>
    </lineage>
</organism>
<dbReference type="InterPro" id="IPR009003">
    <property type="entry name" value="Peptidase_S1_PA"/>
</dbReference>
<gene>
    <name evidence="3" type="ORF">SAMN05444406_10684</name>
</gene>
<dbReference type="OrthoDB" id="9765242at2"/>
<feature type="domain" description="Peptidase S55" evidence="2">
    <location>
        <begin position="200"/>
        <end position="432"/>
    </location>
</feature>